<evidence type="ECO:0000256" key="1">
    <source>
        <dbReference type="SAM" id="Phobius"/>
    </source>
</evidence>
<sequence length="382" mass="42542">MSSSSSNTSVFYSSATEIAVNFVDWMNTGLANAMLKKISFVCLCAVGILAFRLLLLARFRPAVLRVPELSRALVTYLCFHTVGAAISLPYNAFVVLAFYFDTADARHSAGTIYTVYWLGQWQNSYTLISPLAVLFLTIERCFIIKLATNPTKQARVERHLSWVCIGTILAAYSASTFIYIDELPLNITNLQSNGCESFSCLVLKWGNMPQLFFKCTISILNIVCCVYFMRSLHSVNVLLKMNNCMIIVTICFELCLNFVPALVSIGFKYFGTGLLSNLSSTCAVLDALCCTTYYSLVLVPPGWLKWRANNVIFLKSKSTISNGIGGARKPTTAQQQHHRHNTQQQQLSTFCNNTNSNLAFVPVPAFGTVTPLDAWTADERWF</sequence>
<evidence type="ECO:0000313" key="3">
    <source>
        <dbReference type="Proteomes" id="UP001620626"/>
    </source>
</evidence>
<evidence type="ECO:0008006" key="4">
    <source>
        <dbReference type="Google" id="ProtNLM"/>
    </source>
</evidence>
<keyword evidence="1" id="KW-0472">Membrane</keyword>
<dbReference type="Proteomes" id="UP001620626">
    <property type="component" value="Unassembled WGS sequence"/>
</dbReference>
<feature type="transmembrane region" description="Helical" evidence="1">
    <location>
        <begin position="160"/>
        <end position="180"/>
    </location>
</feature>
<comment type="caution">
    <text evidence="2">The sequence shown here is derived from an EMBL/GenBank/DDBJ whole genome shotgun (WGS) entry which is preliminary data.</text>
</comment>
<protein>
    <recommendedName>
        <fullName evidence="4">G-protein coupled receptors family 1 profile domain-containing protein</fullName>
    </recommendedName>
</protein>
<reference evidence="2 3" key="1">
    <citation type="submission" date="2024-10" db="EMBL/GenBank/DDBJ databases">
        <authorList>
            <person name="Kim D."/>
        </authorList>
    </citation>
    <scope>NUCLEOTIDE SEQUENCE [LARGE SCALE GENOMIC DNA]</scope>
    <source>
        <strain evidence="2">BH-2024</strain>
    </source>
</reference>
<feature type="transmembrane region" description="Helical" evidence="1">
    <location>
        <begin position="244"/>
        <end position="266"/>
    </location>
</feature>
<feature type="transmembrane region" description="Helical" evidence="1">
    <location>
        <begin position="278"/>
        <end position="299"/>
    </location>
</feature>
<evidence type="ECO:0000313" key="2">
    <source>
        <dbReference type="EMBL" id="KAL3119462.1"/>
    </source>
</evidence>
<dbReference type="AlphaFoldDB" id="A0ABD2LW38"/>
<feature type="transmembrane region" description="Helical" evidence="1">
    <location>
        <begin position="38"/>
        <end position="55"/>
    </location>
</feature>
<keyword evidence="1" id="KW-0812">Transmembrane</keyword>
<proteinExistence type="predicted"/>
<accession>A0ABD2LW38</accession>
<dbReference type="EMBL" id="JBICBT010000244">
    <property type="protein sequence ID" value="KAL3119462.1"/>
    <property type="molecule type" value="Genomic_DNA"/>
</dbReference>
<feature type="transmembrane region" description="Helical" evidence="1">
    <location>
        <begin position="211"/>
        <end position="232"/>
    </location>
</feature>
<feature type="transmembrane region" description="Helical" evidence="1">
    <location>
        <begin position="76"/>
        <end position="100"/>
    </location>
</feature>
<gene>
    <name evidence="2" type="ORF">niasHT_008976</name>
</gene>
<keyword evidence="1" id="KW-1133">Transmembrane helix</keyword>
<organism evidence="2 3">
    <name type="scientific">Heterodera trifolii</name>
    <dbReference type="NCBI Taxonomy" id="157864"/>
    <lineage>
        <taxon>Eukaryota</taxon>
        <taxon>Metazoa</taxon>
        <taxon>Ecdysozoa</taxon>
        <taxon>Nematoda</taxon>
        <taxon>Chromadorea</taxon>
        <taxon>Rhabditida</taxon>
        <taxon>Tylenchina</taxon>
        <taxon>Tylenchomorpha</taxon>
        <taxon>Tylenchoidea</taxon>
        <taxon>Heteroderidae</taxon>
        <taxon>Heteroderinae</taxon>
        <taxon>Heterodera</taxon>
    </lineage>
</organism>
<keyword evidence="3" id="KW-1185">Reference proteome</keyword>
<name>A0ABD2LW38_9BILA</name>